<accession>A0A1H1GB47</accession>
<reference evidence="2" key="1">
    <citation type="submission" date="2016-10" db="EMBL/GenBank/DDBJ databases">
        <authorList>
            <person name="Varghese N."/>
            <person name="Submissions S."/>
        </authorList>
    </citation>
    <scope>NUCLEOTIDE SEQUENCE [LARGE SCALE GENOMIC DNA]</scope>
    <source>
        <strain evidence="2">DSM 44142</strain>
    </source>
</reference>
<evidence type="ECO:0000313" key="2">
    <source>
        <dbReference type="Proteomes" id="UP000183053"/>
    </source>
</evidence>
<gene>
    <name evidence="1" type="ORF">SAMN04489765_3207</name>
</gene>
<dbReference type="InterPro" id="IPR050023">
    <property type="entry name" value="OctT"/>
</dbReference>
<name>A0A1H1GB47_9ACTN</name>
<dbReference type="InterPro" id="IPR036514">
    <property type="entry name" value="SGNH_hydro_sf"/>
</dbReference>
<dbReference type="AlphaFoldDB" id="A0A1H1GB47"/>
<evidence type="ECO:0000313" key="1">
    <source>
        <dbReference type="EMBL" id="SDR10076.1"/>
    </source>
</evidence>
<dbReference type="OrthoDB" id="4369943at2"/>
<dbReference type="EMBL" id="FNLF01000002">
    <property type="protein sequence ID" value="SDR10076.1"/>
    <property type="molecule type" value="Genomic_DNA"/>
</dbReference>
<dbReference type="SUPFAM" id="SSF52266">
    <property type="entry name" value="SGNH hydrolase"/>
    <property type="match status" value="1"/>
</dbReference>
<keyword evidence="2" id="KW-1185">Reference proteome</keyword>
<dbReference type="CDD" id="cd00229">
    <property type="entry name" value="SGNH_hydrolase"/>
    <property type="match status" value="1"/>
</dbReference>
<dbReference type="NCBIfam" id="NF043016">
    <property type="entry name" value="DigluglyOctase"/>
    <property type="match status" value="1"/>
</dbReference>
<protein>
    <submittedName>
        <fullName evidence="1">Uncharacterized protein</fullName>
    </submittedName>
</protein>
<dbReference type="Gene3D" id="3.40.50.1110">
    <property type="entry name" value="SGNH hydrolase"/>
    <property type="match status" value="1"/>
</dbReference>
<dbReference type="STRING" id="47312.SAMN04489765_3207"/>
<sequence>MSATPSGTLLVLSDSLGFYGPEGALPTSDPRIWPNLVAAELGLRCELFARVGWTTRDGWWCVTQDPRVWSAVPTVQAAVLALGGMDSLPSPLPTAIREQIRYLRPASLRARARDGYAVLQKTFAPVGWPMALPPHVTVDYLGKTYDSIHSLRPEAPVAVLAPPTHRALAYSFAHPGWARTESAMRAWSDDTGVPMVPLRDLCEWSFDLGINNLDGIHWSFEMHEQVAQRVLRALRGTEGGAR</sequence>
<organism evidence="1 2">
    <name type="scientific">Tsukamurella pulmonis</name>
    <dbReference type="NCBI Taxonomy" id="47312"/>
    <lineage>
        <taxon>Bacteria</taxon>
        <taxon>Bacillati</taxon>
        <taxon>Actinomycetota</taxon>
        <taxon>Actinomycetes</taxon>
        <taxon>Mycobacteriales</taxon>
        <taxon>Tsukamurellaceae</taxon>
        <taxon>Tsukamurella</taxon>
    </lineage>
</organism>
<dbReference type="RefSeq" id="WP_068529834.1">
    <property type="nucleotide sequence ID" value="NZ_FNLF01000002.1"/>
</dbReference>
<proteinExistence type="predicted"/>
<dbReference type="Proteomes" id="UP000183053">
    <property type="component" value="Unassembled WGS sequence"/>
</dbReference>